<keyword evidence="4" id="KW-1185">Reference proteome</keyword>
<evidence type="ECO:0000256" key="1">
    <source>
        <dbReference type="SAM" id="MobiDB-lite"/>
    </source>
</evidence>
<evidence type="ECO:0000256" key="2">
    <source>
        <dbReference type="SAM" id="SignalP"/>
    </source>
</evidence>
<sequence length="292" mass="29498">MHFNTLTLALCVLSASDLTVARPTASILALSVGSVSKSVHPVSLSRRGGAREIAQQADLVSCVTPPAQDNKGEAAAGGGEEGAENEVDIASKFDTAVPVQGGDLKQDLQFTPSSFGQFEYEFQSAKADEVTVSENKTPAAPPAGFEALEANSYIVSLAQSKGVGLTLSKIDYIFDPASAGLVGKDITAAQVGKLCADTGAFVISETLGELEFELEENEVTLNLNKNVTAEGEWGIFLPVAAAAGGKGAAKEGAAKGGAAKEGAAKGGAAAKEGAAAKKAAPKPASMGDAKAE</sequence>
<feature type="region of interest" description="Disordered" evidence="1">
    <location>
        <begin position="65"/>
        <end position="84"/>
    </location>
</feature>
<gene>
    <name evidence="3" type="ORF">EJ02DRAFT_511369</name>
</gene>
<evidence type="ECO:0008006" key="5">
    <source>
        <dbReference type="Google" id="ProtNLM"/>
    </source>
</evidence>
<protein>
    <recommendedName>
        <fullName evidence="5">Accumulation-associated protein</fullName>
    </recommendedName>
</protein>
<dbReference type="Proteomes" id="UP000800038">
    <property type="component" value="Unassembled WGS sequence"/>
</dbReference>
<keyword evidence="2" id="KW-0732">Signal</keyword>
<feature type="region of interest" description="Disordered" evidence="1">
    <location>
        <begin position="270"/>
        <end position="292"/>
    </location>
</feature>
<evidence type="ECO:0000313" key="4">
    <source>
        <dbReference type="Proteomes" id="UP000800038"/>
    </source>
</evidence>
<dbReference type="EMBL" id="ML976030">
    <property type="protein sequence ID" value="KAF1942967.1"/>
    <property type="molecule type" value="Genomic_DNA"/>
</dbReference>
<accession>A0A6A5T1H5</accession>
<name>A0A6A5T1H5_9PLEO</name>
<reference evidence="3" key="1">
    <citation type="journal article" date="2020" name="Stud. Mycol.">
        <title>101 Dothideomycetes genomes: a test case for predicting lifestyles and emergence of pathogens.</title>
        <authorList>
            <person name="Haridas S."/>
            <person name="Albert R."/>
            <person name="Binder M."/>
            <person name="Bloem J."/>
            <person name="Labutti K."/>
            <person name="Salamov A."/>
            <person name="Andreopoulos B."/>
            <person name="Baker S."/>
            <person name="Barry K."/>
            <person name="Bills G."/>
            <person name="Bluhm B."/>
            <person name="Cannon C."/>
            <person name="Castanera R."/>
            <person name="Culley D."/>
            <person name="Daum C."/>
            <person name="Ezra D."/>
            <person name="Gonzalez J."/>
            <person name="Henrissat B."/>
            <person name="Kuo A."/>
            <person name="Liang C."/>
            <person name="Lipzen A."/>
            <person name="Lutzoni F."/>
            <person name="Magnuson J."/>
            <person name="Mondo S."/>
            <person name="Nolan M."/>
            <person name="Ohm R."/>
            <person name="Pangilinan J."/>
            <person name="Park H.-J."/>
            <person name="Ramirez L."/>
            <person name="Alfaro M."/>
            <person name="Sun H."/>
            <person name="Tritt A."/>
            <person name="Yoshinaga Y."/>
            <person name="Zwiers L.-H."/>
            <person name="Turgeon B."/>
            <person name="Goodwin S."/>
            <person name="Spatafora J."/>
            <person name="Crous P."/>
            <person name="Grigoriev I."/>
        </authorList>
    </citation>
    <scope>NUCLEOTIDE SEQUENCE</scope>
    <source>
        <strain evidence="3">CBS 161.51</strain>
    </source>
</reference>
<dbReference type="OrthoDB" id="3014608at2759"/>
<organism evidence="3 4">
    <name type="scientific">Clathrospora elynae</name>
    <dbReference type="NCBI Taxonomy" id="706981"/>
    <lineage>
        <taxon>Eukaryota</taxon>
        <taxon>Fungi</taxon>
        <taxon>Dikarya</taxon>
        <taxon>Ascomycota</taxon>
        <taxon>Pezizomycotina</taxon>
        <taxon>Dothideomycetes</taxon>
        <taxon>Pleosporomycetidae</taxon>
        <taxon>Pleosporales</taxon>
        <taxon>Diademaceae</taxon>
        <taxon>Clathrospora</taxon>
    </lineage>
</organism>
<feature type="signal peptide" evidence="2">
    <location>
        <begin position="1"/>
        <end position="21"/>
    </location>
</feature>
<feature type="chain" id="PRO_5025607652" description="Accumulation-associated protein" evidence="2">
    <location>
        <begin position="22"/>
        <end position="292"/>
    </location>
</feature>
<evidence type="ECO:0000313" key="3">
    <source>
        <dbReference type="EMBL" id="KAF1942967.1"/>
    </source>
</evidence>
<proteinExistence type="predicted"/>
<feature type="compositionally biased region" description="Low complexity" evidence="1">
    <location>
        <begin position="270"/>
        <end position="284"/>
    </location>
</feature>
<dbReference type="AlphaFoldDB" id="A0A6A5T1H5"/>